<protein>
    <recommendedName>
        <fullName evidence="8">ABC3 transporter permease C-terminal domain-containing protein</fullName>
    </recommendedName>
</protein>
<keyword evidence="2" id="KW-1003">Cell membrane</keyword>
<comment type="caution">
    <text evidence="9">The sequence shown here is derived from an EMBL/GenBank/DDBJ whole genome shotgun (WGS) entry which is preliminary data.</text>
</comment>
<dbReference type="EMBL" id="BMNI01000001">
    <property type="protein sequence ID" value="GGO86188.1"/>
    <property type="molecule type" value="Genomic_DNA"/>
</dbReference>
<evidence type="ECO:0000256" key="4">
    <source>
        <dbReference type="ARBA" id="ARBA00022989"/>
    </source>
</evidence>
<dbReference type="Proteomes" id="UP000655410">
    <property type="component" value="Unassembled WGS sequence"/>
</dbReference>
<evidence type="ECO:0000256" key="1">
    <source>
        <dbReference type="ARBA" id="ARBA00004651"/>
    </source>
</evidence>
<name>A0ABQ2N6E7_9ACTN</name>
<feature type="transmembrane region" description="Helical" evidence="7">
    <location>
        <begin position="279"/>
        <end position="305"/>
    </location>
</feature>
<keyword evidence="3 7" id="KW-0812">Transmembrane</keyword>
<feature type="transmembrane region" description="Helical" evidence="7">
    <location>
        <begin position="819"/>
        <end position="841"/>
    </location>
</feature>
<comment type="similarity">
    <text evidence="6">Belongs to the ABC-4 integral membrane protein family.</text>
</comment>
<organism evidence="9 10">
    <name type="scientific">Nocardioides phosphati</name>
    <dbReference type="NCBI Taxonomy" id="1867775"/>
    <lineage>
        <taxon>Bacteria</taxon>
        <taxon>Bacillati</taxon>
        <taxon>Actinomycetota</taxon>
        <taxon>Actinomycetes</taxon>
        <taxon>Propionibacteriales</taxon>
        <taxon>Nocardioidaceae</taxon>
        <taxon>Nocardioides</taxon>
    </lineage>
</organism>
<feature type="domain" description="ABC3 transporter permease C-terminal" evidence="8">
    <location>
        <begin position="731"/>
        <end position="847"/>
    </location>
</feature>
<evidence type="ECO:0000256" key="7">
    <source>
        <dbReference type="SAM" id="Phobius"/>
    </source>
</evidence>
<feature type="transmembrane region" description="Helical" evidence="7">
    <location>
        <begin position="332"/>
        <end position="357"/>
    </location>
</feature>
<evidence type="ECO:0000256" key="6">
    <source>
        <dbReference type="ARBA" id="ARBA00038076"/>
    </source>
</evidence>
<evidence type="ECO:0000256" key="3">
    <source>
        <dbReference type="ARBA" id="ARBA00022692"/>
    </source>
</evidence>
<keyword evidence="5 7" id="KW-0472">Membrane</keyword>
<evidence type="ECO:0000313" key="10">
    <source>
        <dbReference type="Proteomes" id="UP000655410"/>
    </source>
</evidence>
<dbReference type="InterPro" id="IPR050250">
    <property type="entry name" value="Macrolide_Exporter_MacB"/>
</dbReference>
<reference evidence="10" key="1">
    <citation type="journal article" date="2019" name="Int. J. Syst. Evol. Microbiol.">
        <title>The Global Catalogue of Microorganisms (GCM) 10K type strain sequencing project: providing services to taxonomists for standard genome sequencing and annotation.</title>
        <authorList>
            <consortium name="The Broad Institute Genomics Platform"/>
            <consortium name="The Broad Institute Genome Sequencing Center for Infectious Disease"/>
            <person name="Wu L."/>
            <person name="Ma J."/>
        </authorList>
    </citation>
    <scope>NUCLEOTIDE SEQUENCE [LARGE SCALE GENOMIC DNA]</scope>
    <source>
        <strain evidence="10">CGMCC 4.7371</strain>
    </source>
</reference>
<feature type="transmembrane region" description="Helical" evidence="7">
    <location>
        <begin position="33"/>
        <end position="53"/>
    </location>
</feature>
<feature type="transmembrane region" description="Helical" evidence="7">
    <location>
        <begin position="726"/>
        <end position="751"/>
    </location>
</feature>
<dbReference type="PANTHER" id="PTHR30572">
    <property type="entry name" value="MEMBRANE COMPONENT OF TRANSPORTER-RELATED"/>
    <property type="match status" value="1"/>
</dbReference>
<gene>
    <name evidence="9" type="ORF">GCM10011584_07930</name>
</gene>
<accession>A0ABQ2N6E7</accession>
<comment type="subcellular location">
    <subcellularLocation>
        <location evidence="1">Cell membrane</location>
        <topology evidence="1">Multi-pass membrane protein</topology>
    </subcellularLocation>
</comment>
<keyword evidence="4 7" id="KW-1133">Transmembrane helix</keyword>
<feature type="transmembrane region" description="Helical" evidence="7">
    <location>
        <begin position="377"/>
        <end position="402"/>
    </location>
</feature>
<sequence length="856" mass="86241">MTVRQRARSRFDVLVRALAFVALADVRRRPARAVVAIGTIALGAAALATAFVLGASMHTAIDTGLTVQYAGVDVVDKAGVATGQDAVSTGSSGVEGFSARDQHRIGALRDVDAYGTSYSAVAVAQVGAVTRAVTLDSLNTHRPFQWQRWADGRAPAAAGEIALSGYTLDQLHIGLGDLVAISQPGIGRFSFRVVGVVDTRGVLQYQRTMYGVASTASVRQLSGLSAPNSLLVKAVSGADPGAVVNAINSVAPRGLPQSTDDILNADKSLALTQINALNAVIAGLAGVASLVAAVTAMTTAGASLAARRRSWALLRCVGADRRYVAGMVAGEALLVGLVGGVIGVLVGVGLARLAAPLVGLVPGLPALQSDSFTVPGYAIWVPLLVALLLAAAGSLVPAWLAARIPPSAALQSSPPSARPPSRLRTVVALVLTAGGAVAAIVGMQAASGMASGAGVLAMLVGFGLLLAVTLRAVAGAVGAGVSSADRKLGLLDVVRRPRAATVEAVAITLAVGMIAMSMVCLASVQGATSARLDTSPSPDLMVGLVTGAPIAKETVSSLAAVPGVAEAVPVTFGSGISVRGRGHDGKVVLTTGTAGGDATALGVGLPFGFPVHEVRDDTVYIRSSGFPPFFRGKPVTVRGPHGRIPGMHVQYVDDLPVPSLVSRAALKKVSGPTTVNEVWLKLAAGADRAKVVDQVTGIAILGGQLQVSGAAILDLRVASAFATARAAAVGILSIAVLVAVIGAAATAALSVNERARTHAMLRAIGLERTSLHGLLSLRLTVVAGIAACFGVVAGSLLGVVAGGSVAQLLDLDPHVVLPVLPIAVVVVLTVFAVRLTALVPVERASYVPPSRALSQA</sequence>
<feature type="transmembrane region" description="Helical" evidence="7">
    <location>
        <begin position="455"/>
        <end position="481"/>
    </location>
</feature>
<evidence type="ECO:0000256" key="2">
    <source>
        <dbReference type="ARBA" id="ARBA00022475"/>
    </source>
</evidence>
<evidence type="ECO:0000259" key="8">
    <source>
        <dbReference type="Pfam" id="PF02687"/>
    </source>
</evidence>
<feature type="transmembrane region" description="Helical" evidence="7">
    <location>
        <begin position="423"/>
        <end position="443"/>
    </location>
</feature>
<evidence type="ECO:0000256" key="5">
    <source>
        <dbReference type="ARBA" id="ARBA00023136"/>
    </source>
</evidence>
<dbReference type="InterPro" id="IPR003838">
    <property type="entry name" value="ABC3_permease_C"/>
</dbReference>
<dbReference type="Pfam" id="PF02687">
    <property type="entry name" value="FtsX"/>
    <property type="match status" value="2"/>
</dbReference>
<evidence type="ECO:0000313" key="9">
    <source>
        <dbReference type="EMBL" id="GGO86188.1"/>
    </source>
</evidence>
<feature type="transmembrane region" description="Helical" evidence="7">
    <location>
        <begin position="771"/>
        <end position="799"/>
    </location>
</feature>
<dbReference type="PANTHER" id="PTHR30572:SF4">
    <property type="entry name" value="ABC TRANSPORTER PERMEASE YTRF"/>
    <property type="match status" value="1"/>
</dbReference>
<feature type="transmembrane region" description="Helical" evidence="7">
    <location>
        <begin position="502"/>
        <end position="524"/>
    </location>
</feature>
<feature type="domain" description="ABC3 transporter permease C-terminal" evidence="8">
    <location>
        <begin position="284"/>
        <end position="406"/>
    </location>
</feature>
<keyword evidence="10" id="KW-1185">Reference proteome</keyword>
<proteinExistence type="inferred from homology"/>
<dbReference type="RefSeq" id="WP_188782644.1">
    <property type="nucleotide sequence ID" value="NZ_BMNI01000001.1"/>
</dbReference>